<proteinExistence type="predicted"/>
<dbReference type="PROSITE" id="PS52016">
    <property type="entry name" value="TONB_DEPENDENT_REC_3"/>
    <property type="match status" value="1"/>
</dbReference>
<protein>
    <submittedName>
        <fullName evidence="9">Colicin I receptor</fullName>
    </submittedName>
</protein>
<keyword evidence="2" id="KW-0813">Transport</keyword>
<keyword evidence="3 7" id="KW-0812">Transmembrane</keyword>
<feature type="transmembrane region" description="Helical" evidence="7">
    <location>
        <begin position="21"/>
        <end position="38"/>
    </location>
</feature>
<evidence type="ECO:0000256" key="5">
    <source>
        <dbReference type="ARBA" id="ARBA00023136"/>
    </source>
</evidence>
<evidence type="ECO:0000256" key="6">
    <source>
        <dbReference type="ARBA" id="ARBA00023237"/>
    </source>
</evidence>
<dbReference type="Gene3D" id="2.170.130.10">
    <property type="entry name" value="TonB-dependent receptor, plug domain"/>
    <property type="match status" value="1"/>
</dbReference>
<evidence type="ECO:0000256" key="2">
    <source>
        <dbReference type="ARBA" id="ARBA00022448"/>
    </source>
</evidence>
<organism evidence="9">
    <name type="scientific">termite gut metagenome</name>
    <dbReference type="NCBI Taxonomy" id="433724"/>
    <lineage>
        <taxon>unclassified sequences</taxon>
        <taxon>metagenomes</taxon>
        <taxon>organismal metagenomes</taxon>
    </lineage>
</organism>
<evidence type="ECO:0000259" key="8">
    <source>
        <dbReference type="Pfam" id="PF07715"/>
    </source>
</evidence>
<reference evidence="9" key="1">
    <citation type="submission" date="2019-03" db="EMBL/GenBank/DDBJ databases">
        <title>Single cell metagenomics reveals metabolic interactions within the superorganism composed of flagellate Streblomastix strix and complex community of Bacteroidetes bacteria on its surface.</title>
        <authorList>
            <person name="Treitli S.C."/>
            <person name="Kolisko M."/>
            <person name="Husnik F."/>
            <person name="Keeling P."/>
            <person name="Hampl V."/>
        </authorList>
    </citation>
    <scope>NUCLEOTIDE SEQUENCE</scope>
    <source>
        <strain evidence="9">STM</strain>
    </source>
</reference>
<sequence length="743" mass="83749">MWDCENISTVIFIPHTKAKHMKTYIFLFVAMISCNIIYSQNIFRAIIKDADTKEVLIGATAMIDATHNGTATDANGIIIIKNIPGGIHKIVFSHIGYENQVHEFSFPFENDTPVEVLLENRTSELEEIVVSSTRSTRTILNIPTRLEFISGEELEEKGNMKPGDIRMLLSESTGIQTQQTSPITANASIRIQGLDGRYTQILKDGFPIYSGAASGLGLLQIPPLDLKQVEIIKGSSSTLFGGGAIAGLVNLISKTPGDERELSFHLSGTSASGLDLNGFYAQGFNKIGVTLFASRNSNKAYNPADTDLSAIPRFERYVANPRLFVYFNEKTKLDFGVNTAFENRLGGDMYYIKGERNNEHSYFEDNQTQRISTQFSLEHKLNDRSNLAFRNSYNYFHRITSIPGYIFDGRQNGTFSEINYVHIGEISEWIAGGNLWTDSFTEMKPTGIPTRNYRQLTGGLFAQNTSQVTGWFSVESGLRGDYVVDYGFTFLPRLSVLFKINNKLTSRIGGGFGYKTPTIFTEESERIHYRNVLPVSSDRNKLEHSYGANADINYRTAIKDDVFLSFNQLFFYTYLKSPLILTPLSDGIYQFHNINGYLDTKGAETNIKISYKDFMLFVGYTFIHARVGENGICYQNPLTSKHRLNNILMYEVDDSWKIGLEAYYYSPQKLNDGTTGKAYWICGAMVEKIWEHFSVYANFENYTDTRQTKFGSIYTGTLTNPVFKDIYAPLDGFVASLGLKIRL</sequence>
<dbReference type="PANTHER" id="PTHR30069">
    <property type="entry name" value="TONB-DEPENDENT OUTER MEMBRANE RECEPTOR"/>
    <property type="match status" value="1"/>
</dbReference>
<dbReference type="SUPFAM" id="SSF49464">
    <property type="entry name" value="Carboxypeptidase regulatory domain-like"/>
    <property type="match status" value="1"/>
</dbReference>
<keyword evidence="5 7" id="KW-0472">Membrane</keyword>
<dbReference type="AlphaFoldDB" id="A0A5J4QJB6"/>
<dbReference type="GO" id="GO:0009279">
    <property type="term" value="C:cell outer membrane"/>
    <property type="evidence" value="ECO:0007669"/>
    <property type="project" value="UniProtKB-SubCell"/>
</dbReference>
<dbReference type="Gene3D" id="2.40.170.20">
    <property type="entry name" value="TonB-dependent receptor, beta-barrel domain"/>
    <property type="match status" value="1"/>
</dbReference>
<evidence type="ECO:0000256" key="7">
    <source>
        <dbReference type="SAM" id="Phobius"/>
    </source>
</evidence>
<dbReference type="EMBL" id="SNRY01003321">
    <property type="protein sequence ID" value="KAA6321409.1"/>
    <property type="molecule type" value="Genomic_DNA"/>
</dbReference>
<keyword evidence="6" id="KW-0998">Cell outer membrane</keyword>
<evidence type="ECO:0000256" key="1">
    <source>
        <dbReference type="ARBA" id="ARBA00004571"/>
    </source>
</evidence>
<dbReference type="Pfam" id="PF07715">
    <property type="entry name" value="Plug"/>
    <property type="match status" value="1"/>
</dbReference>
<dbReference type="PANTHER" id="PTHR30069:SF29">
    <property type="entry name" value="HEMOGLOBIN AND HEMOGLOBIN-HAPTOGLOBIN-BINDING PROTEIN 1-RELATED"/>
    <property type="match status" value="1"/>
</dbReference>
<dbReference type="Gene3D" id="2.60.40.1120">
    <property type="entry name" value="Carboxypeptidase-like, regulatory domain"/>
    <property type="match status" value="1"/>
</dbReference>
<dbReference type="InterPro" id="IPR008969">
    <property type="entry name" value="CarboxyPept-like_regulatory"/>
</dbReference>
<comment type="caution">
    <text evidence="9">The sequence shown here is derived from an EMBL/GenBank/DDBJ whole genome shotgun (WGS) entry which is preliminary data.</text>
</comment>
<evidence type="ECO:0000256" key="3">
    <source>
        <dbReference type="ARBA" id="ARBA00022692"/>
    </source>
</evidence>
<keyword evidence="7" id="KW-1133">Transmembrane helix</keyword>
<dbReference type="InterPro" id="IPR012910">
    <property type="entry name" value="Plug_dom"/>
</dbReference>
<comment type="subcellular location">
    <subcellularLocation>
        <location evidence="1">Cell outer membrane</location>
        <topology evidence="1">Multi-pass membrane protein</topology>
    </subcellularLocation>
</comment>
<feature type="domain" description="TonB-dependent receptor plug" evidence="8">
    <location>
        <begin position="141"/>
        <end position="247"/>
    </location>
</feature>
<name>A0A5J4QJB6_9ZZZZ</name>
<gene>
    <name evidence="9" type="ORF">EZS27_028939</name>
</gene>
<dbReference type="InterPro" id="IPR037066">
    <property type="entry name" value="Plug_dom_sf"/>
</dbReference>
<dbReference type="GO" id="GO:0044718">
    <property type="term" value="P:siderophore transmembrane transport"/>
    <property type="evidence" value="ECO:0007669"/>
    <property type="project" value="TreeGrafter"/>
</dbReference>
<accession>A0A5J4QJB6</accession>
<dbReference type="InterPro" id="IPR039426">
    <property type="entry name" value="TonB-dep_rcpt-like"/>
</dbReference>
<keyword evidence="4" id="KW-0732">Signal</keyword>
<evidence type="ECO:0000256" key="4">
    <source>
        <dbReference type="ARBA" id="ARBA00022729"/>
    </source>
</evidence>
<dbReference type="InterPro" id="IPR036942">
    <property type="entry name" value="Beta-barrel_TonB_sf"/>
</dbReference>
<evidence type="ECO:0000313" key="9">
    <source>
        <dbReference type="EMBL" id="KAA6321409.1"/>
    </source>
</evidence>
<keyword evidence="9" id="KW-0675">Receptor</keyword>
<dbReference type="Pfam" id="PF13715">
    <property type="entry name" value="CarbopepD_reg_2"/>
    <property type="match status" value="1"/>
</dbReference>
<dbReference type="GO" id="GO:0015344">
    <property type="term" value="F:siderophore uptake transmembrane transporter activity"/>
    <property type="evidence" value="ECO:0007669"/>
    <property type="project" value="TreeGrafter"/>
</dbReference>
<dbReference type="SUPFAM" id="SSF56935">
    <property type="entry name" value="Porins"/>
    <property type="match status" value="1"/>
</dbReference>